<dbReference type="EMBL" id="LR216287">
    <property type="protein sequence ID" value="VFJ12688.1"/>
    <property type="molecule type" value="Genomic_DNA"/>
</dbReference>
<name>A0A484I676_9ARCH</name>
<keyword evidence="2" id="KW-1185">Reference proteome</keyword>
<protein>
    <submittedName>
        <fullName evidence="1">Uncharacterized protein</fullName>
    </submittedName>
</protein>
<gene>
    <name evidence="1" type="ORF">NFRAN_0367</name>
</gene>
<dbReference type="Proteomes" id="UP000294299">
    <property type="component" value="Chromosome NFRAN"/>
</dbReference>
<proteinExistence type="predicted"/>
<sequence length="89" mass="10325">MMLLFSDDNKWQACSHSDESCSIPMKYRFCFLFLLAKSNSICPFPDPNSTINSLTGTDSFKPPYEYQINFIYIKEITRETGPGELQTYF</sequence>
<accession>A0A484I676</accession>
<dbReference type="AlphaFoldDB" id="A0A484I676"/>
<dbReference type="KEGG" id="nfn:NFRAN_0367"/>
<organism evidence="1 2">
    <name type="scientific">Candidatus Nitrosocosmicus franklandianus</name>
    <dbReference type="NCBI Taxonomy" id="1798806"/>
    <lineage>
        <taxon>Archaea</taxon>
        <taxon>Nitrososphaerota</taxon>
        <taxon>Nitrososphaeria</taxon>
        <taxon>Nitrososphaerales</taxon>
        <taxon>Nitrososphaeraceae</taxon>
        <taxon>Candidatus Nitrosocosmicus</taxon>
    </lineage>
</organism>
<reference evidence="1 2" key="1">
    <citation type="submission" date="2019-02" db="EMBL/GenBank/DDBJ databases">
        <authorList>
            <person name="Lehtovirta-Morley E L."/>
        </authorList>
    </citation>
    <scope>NUCLEOTIDE SEQUENCE [LARGE SCALE GENOMIC DNA]</scope>
    <source>
        <strain evidence="1">NFRAN1</strain>
    </source>
</reference>
<evidence type="ECO:0000313" key="1">
    <source>
        <dbReference type="EMBL" id="VFJ12688.1"/>
    </source>
</evidence>
<evidence type="ECO:0000313" key="2">
    <source>
        <dbReference type="Proteomes" id="UP000294299"/>
    </source>
</evidence>